<dbReference type="InterPro" id="IPR006260">
    <property type="entry name" value="TonB/TolA_C"/>
</dbReference>
<accession>A0A7V7GWQ8</accession>
<feature type="compositionally biased region" description="Pro residues" evidence="11">
    <location>
        <begin position="90"/>
        <end position="100"/>
    </location>
</feature>
<dbReference type="GO" id="GO:0031992">
    <property type="term" value="F:energy transducer activity"/>
    <property type="evidence" value="ECO:0007669"/>
    <property type="project" value="InterPro"/>
</dbReference>
<dbReference type="Gene3D" id="3.30.1150.10">
    <property type="match status" value="1"/>
</dbReference>
<dbReference type="SUPFAM" id="SSF74653">
    <property type="entry name" value="TolA/TonB C-terminal domain"/>
    <property type="match status" value="1"/>
</dbReference>
<keyword evidence="5 10" id="KW-0997">Cell inner membrane</keyword>
<name>A0A7V7GWQ8_9GAMM</name>
<keyword evidence="10" id="KW-0735">Signal-anchor</keyword>
<keyword evidence="4 10" id="KW-1003">Cell membrane</keyword>
<comment type="similarity">
    <text evidence="2 10">Belongs to the TonB family.</text>
</comment>
<dbReference type="Pfam" id="PF03544">
    <property type="entry name" value="TonB_C"/>
    <property type="match status" value="1"/>
</dbReference>
<evidence type="ECO:0000256" key="7">
    <source>
        <dbReference type="ARBA" id="ARBA00022927"/>
    </source>
</evidence>
<feature type="region of interest" description="Disordered" evidence="11">
    <location>
        <begin position="194"/>
        <end position="216"/>
    </location>
</feature>
<dbReference type="GO" id="GO:0015891">
    <property type="term" value="P:siderophore transport"/>
    <property type="evidence" value="ECO:0007669"/>
    <property type="project" value="InterPro"/>
</dbReference>
<dbReference type="InterPro" id="IPR051045">
    <property type="entry name" value="TonB-dependent_transducer"/>
</dbReference>
<keyword evidence="9" id="KW-0472">Membrane</keyword>
<dbReference type="EMBL" id="QOVF01000001">
    <property type="protein sequence ID" value="KAA0696789.1"/>
    <property type="molecule type" value="Genomic_DNA"/>
</dbReference>
<dbReference type="GO" id="GO:0030288">
    <property type="term" value="C:outer membrane-bounded periplasmic space"/>
    <property type="evidence" value="ECO:0007669"/>
    <property type="project" value="InterPro"/>
</dbReference>
<evidence type="ECO:0000256" key="3">
    <source>
        <dbReference type="ARBA" id="ARBA00022448"/>
    </source>
</evidence>
<dbReference type="PROSITE" id="PS52015">
    <property type="entry name" value="TONB_CTD"/>
    <property type="match status" value="1"/>
</dbReference>
<comment type="subcellular location">
    <subcellularLocation>
        <location evidence="1 10">Cell inner membrane</location>
        <topology evidence="1 10">Single-pass membrane protein</topology>
        <orientation evidence="1 10">Periplasmic side</orientation>
    </subcellularLocation>
</comment>
<organism evidence="13 14">
    <name type="scientific">Halopseudomonas laoshanensis</name>
    <dbReference type="NCBI Taxonomy" id="2268758"/>
    <lineage>
        <taxon>Bacteria</taxon>
        <taxon>Pseudomonadati</taxon>
        <taxon>Pseudomonadota</taxon>
        <taxon>Gammaproteobacteria</taxon>
        <taxon>Pseudomonadales</taxon>
        <taxon>Pseudomonadaceae</taxon>
        <taxon>Halopseudomonas</taxon>
    </lineage>
</organism>
<dbReference type="GO" id="GO:0055085">
    <property type="term" value="P:transmembrane transport"/>
    <property type="evidence" value="ECO:0007669"/>
    <property type="project" value="InterPro"/>
</dbReference>
<evidence type="ECO:0000313" key="13">
    <source>
        <dbReference type="EMBL" id="KAA0696789.1"/>
    </source>
</evidence>
<keyword evidence="3 10" id="KW-0813">Transport</keyword>
<keyword evidence="6" id="KW-0812">Transmembrane</keyword>
<sequence>MTAMLPPTTPLHSTAAQPGTVGHYVWPAVTTVILHAAVFALLLGNWSPAAPAVDKEKVLKTRLVTLSVEPVVEPAPAPVPEPISVAPITPAEPPPAPVPPAKVAQPAEPAEPRVDQAAIARKRAKEQERLEQQREARLAEQKRQEQARLEELQRQAQEQERERQRQALAAEQARQQAEAQRLLAAQAKQAAEAASISQYQPVSKKPPAYPKRALDQRKEGDCTVEYTVTEQGKVDNPVVVDGGCDDPVFARPALASAKSFRYKPRVVDGVAVAVPGVRNTFRFRLEH</sequence>
<dbReference type="PANTHER" id="PTHR33446">
    <property type="entry name" value="PROTEIN TONB-RELATED"/>
    <property type="match status" value="1"/>
</dbReference>
<keyword evidence="8" id="KW-1133">Transmembrane helix</keyword>
<dbReference type="GO" id="GO:0005886">
    <property type="term" value="C:plasma membrane"/>
    <property type="evidence" value="ECO:0007669"/>
    <property type="project" value="UniProtKB-SubCell"/>
</dbReference>
<evidence type="ECO:0000256" key="11">
    <source>
        <dbReference type="SAM" id="MobiDB-lite"/>
    </source>
</evidence>
<proteinExistence type="inferred from homology"/>
<evidence type="ECO:0000256" key="8">
    <source>
        <dbReference type="ARBA" id="ARBA00022989"/>
    </source>
</evidence>
<evidence type="ECO:0000313" key="14">
    <source>
        <dbReference type="Proteomes" id="UP000463138"/>
    </source>
</evidence>
<evidence type="ECO:0000256" key="6">
    <source>
        <dbReference type="ARBA" id="ARBA00022692"/>
    </source>
</evidence>
<evidence type="ECO:0000259" key="12">
    <source>
        <dbReference type="PROSITE" id="PS52015"/>
    </source>
</evidence>
<dbReference type="AlphaFoldDB" id="A0A7V7GWQ8"/>
<evidence type="ECO:0000256" key="5">
    <source>
        <dbReference type="ARBA" id="ARBA00022519"/>
    </source>
</evidence>
<dbReference type="OrthoDB" id="1628901at2"/>
<keyword evidence="7 10" id="KW-0653">Protein transport</keyword>
<comment type="function">
    <text evidence="10">Interacts with outer membrane receptor proteins that carry out high-affinity binding and energy dependent uptake into the periplasmic space of specific substrates. It could act to transduce energy from the cytoplasmic membrane to specific energy-requiring processes in the outer membrane, resulting in the release into the periplasm of ligands bound by these outer membrane proteins.</text>
</comment>
<evidence type="ECO:0000256" key="10">
    <source>
        <dbReference type="RuleBase" id="RU362123"/>
    </source>
</evidence>
<reference evidence="13 14" key="1">
    <citation type="submission" date="2018-07" db="EMBL/GenBank/DDBJ databases">
        <title>Pseudomonas laoshanensis sp. nov., isolated from soil.</title>
        <authorList>
            <person name="Sun J."/>
            <person name="Yu L."/>
            <person name="Wang M."/>
            <person name="Zhang C."/>
        </authorList>
    </citation>
    <scope>NUCLEOTIDE SEQUENCE [LARGE SCALE GENOMIC DNA]</scope>
    <source>
        <strain evidence="13 14">Y22</strain>
    </source>
</reference>
<gene>
    <name evidence="13" type="ORF">DT594_05575</name>
</gene>
<feature type="region of interest" description="Disordered" evidence="11">
    <location>
        <begin position="73"/>
        <end position="172"/>
    </location>
</feature>
<dbReference type="NCBIfam" id="TIGR01352">
    <property type="entry name" value="tonB_Cterm"/>
    <property type="match status" value="1"/>
</dbReference>
<comment type="caution">
    <text evidence="13">The sequence shown here is derived from an EMBL/GenBank/DDBJ whole genome shotgun (WGS) entry which is preliminary data.</text>
</comment>
<evidence type="ECO:0000256" key="1">
    <source>
        <dbReference type="ARBA" id="ARBA00004383"/>
    </source>
</evidence>
<evidence type="ECO:0000256" key="9">
    <source>
        <dbReference type="ARBA" id="ARBA00023136"/>
    </source>
</evidence>
<dbReference type="PRINTS" id="PR01374">
    <property type="entry name" value="TONBPROTEIN"/>
</dbReference>
<dbReference type="RefSeq" id="WP_149331724.1">
    <property type="nucleotide sequence ID" value="NZ_QOVF01000001.1"/>
</dbReference>
<dbReference type="Proteomes" id="UP000463138">
    <property type="component" value="Unassembled WGS sequence"/>
</dbReference>
<dbReference type="GO" id="GO:0015031">
    <property type="term" value="P:protein transport"/>
    <property type="evidence" value="ECO:0007669"/>
    <property type="project" value="UniProtKB-UniRule"/>
</dbReference>
<keyword evidence="14" id="KW-1185">Reference proteome</keyword>
<feature type="domain" description="TonB C-terminal" evidence="12">
    <location>
        <begin position="194"/>
        <end position="287"/>
    </location>
</feature>
<evidence type="ECO:0000256" key="4">
    <source>
        <dbReference type="ARBA" id="ARBA00022475"/>
    </source>
</evidence>
<feature type="compositionally biased region" description="Basic and acidic residues" evidence="11">
    <location>
        <begin position="125"/>
        <end position="165"/>
    </location>
</feature>
<protein>
    <recommendedName>
        <fullName evidence="10">Protein TonB</fullName>
    </recommendedName>
</protein>
<dbReference type="InterPro" id="IPR003538">
    <property type="entry name" value="TonB"/>
</dbReference>
<evidence type="ECO:0000256" key="2">
    <source>
        <dbReference type="ARBA" id="ARBA00006555"/>
    </source>
</evidence>
<dbReference type="InterPro" id="IPR037682">
    <property type="entry name" value="TonB_C"/>
</dbReference>